<evidence type="ECO:0000313" key="9">
    <source>
        <dbReference type="EMBL" id="GAA0721188.1"/>
    </source>
</evidence>
<dbReference type="Proteomes" id="UP001500339">
    <property type="component" value="Unassembled WGS sequence"/>
</dbReference>
<dbReference type="Pfam" id="PF01512">
    <property type="entry name" value="Complex1_51K"/>
    <property type="match status" value="1"/>
</dbReference>
<comment type="caution">
    <text evidence="9">The sequence shown here is derived from an EMBL/GenBank/DDBJ whole genome shotgun (WGS) entry which is preliminary data.</text>
</comment>
<name>A0ABN1ITQ3_9CLOT</name>
<dbReference type="EMBL" id="BAAACF010000001">
    <property type="protein sequence ID" value="GAA0721188.1"/>
    <property type="molecule type" value="Genomic_DNA"/>
</dbReference>
<feature type="domain" description="4Fe-4S ferredoxin-type" evidence="8">
    <location>
        <begin position="242"/>
        <end position="275"/>
    </location>
</feature>
<sequence>MENNLIQWIENAGIVGAGGAGFPTHVKLNARAEYVIVNGAECEPLLRVDQQLMDVYSSEIVMALSEVVKAVGARQGIIALKKKYKNAVNKLLNAVKSNSELDIFLLEDFYPAGDEQVTVYEVLKRIVPEGGIPLNVETVVINPETLLNVYNALKNEPVTEKFLTVTGAVRNPITVKVPIGTAISEIIEIAGGATCDEYAVIEGGPMMGGIINPEQAVVRKNTKGIIVIPKNHSLVMAKKKAIETMIRESRISCCHCSLCTDICPRNLLGHKLHPDKLMRIAGYNSTCDANSKVTEAFLCCECGLCEQVCVMELQPWKLNKFLKRRLSDNGVKNPNSRKPEKVSQFREYRKFPVKKLIGRLGLEKYNVDAPLVEVKKDISNRVKIELRQHIGVCAEPVVSLGDVIIKGQLIGDIPEGKMGAKIHASIDGIVTWVSENSIVIER</sequence>
<keyword evidence="2" id="KW-0004">4Fe-4S</keyword>
<gene>
    <name evidence="9" type="ORF">GCM10008905_11350</name>
</gene>
<dbReference type="SUPFAM" id="SSF142984">
    <property type="entry name" value="Nqo1 middle domain-like"/>
    <property type="match status" value="1"/>
</dbReference>
<dbReference type="RefSeq" id="WP_343767621.1">
    <property type="nucleotide sequence ID" value="NZ_BAAACF010000001.1"/>
</dbReference>
<evidence type="ECO:0000256" key="6">
    <source>
        <dbReference type="ARBA" id="ARBA00023004"/>
    </source>
</evidence>
<keyword evidence="7" id="KW-0411">Iron-sulfur</keyword>
<dbReference type="Pfam" id="PF13534">
    <property type="entry name" value="Fer4_17"/>
    <property type="match status" value="1"/>
</dbReference>
<dbReference type="InterPro" id="IPR037225">
    <property type="entry name" value="Nuo51_FMN-bd_sf"/>
</dbReference>
<dbReference type="PIRSF" id="PIRSF036408">
    <property type="entry name" value="PduS_prd"/>
    <property type="match status" value="1"/>
</dbReference>
<dbReference type="PROSITE" id="PS51379">
    <property type="entry name" value="4FE4S_FER_2"/>
    <property type="match status" value="1"/>
</dbReference>
<keyword evidence="5" id="KW-0249">Electron transport</keyword>
<evidence type="ECO:0000259" key="8">
    <source>
        <dbReference type="PROSITE" id="PS51379"/>
    </source>
</evidence>
<keyword evidence="4" id="KW-0677">Repeat</keyword>
<evidence type="ECO:0000256" key="1">
    <source>
        <dbReference type="ARBA" id="ARBA00022448"/>
    </source>
</evidence>
<dbReference type="Pfam" id="PF10531">
    <property type="entry name" value="SLBB"/>
    <property type="match status" value="1"/>
</dbReference>
<evidence type="ECO:0000256" key="4">
    <source>
        <dbReference type="ARBA" id="ARBA00022737"/>
    </source>
</evidence>
<dbReference type="PANTHER" id="PTHR43034">
    <property type="entry name" value="ION-TRANSLOCATING OXIDOREDUCTASE COMPLEX SUBUNIT C"/>
    <property type="match status" value="1"/>
</dbReference>
<dbReference type="PANTHER" id="PTHR43034:SF2">
    <property type="entry name" value="ION-TRANSLOCATING OXIDOREDUCTASE COMPLEX SUBUNIT C"/>
    <property type="match status" value="1"/>
</dbReference>
<evidence type="ECO:0000256" key="3">
    <source>
        <dbReference type="ARBA" id="ARBA00022723"/>
    </source>
</evidence>
<dbReference type="Gene3D" id="3.40.50.11540">
    <property type="entry name" value="NADH-ubiquinone oxidoreductase 51kDa subunit"/>
    <property type="match status" value="1"/>
</dbReference>
<evidence type="ECO:0000256" key="5">
    <source>
        <dbReference type="ARBA" id="ARBA00022982"/>
    </source>
</evidence>
<evidence type="ECO:0000256" key="7">
    <source>
        <dbReference type="ARBA" id="ARBA00023014"/>
    </source>
</evidence>
<evidence type="ECO:0000256" key="2">
    <source>
        <dbReference type="ARBA" id="ARBA00022485"/>
    </source>
</evidence>
<dbReference type="InterPro" id="IPR011538">
    <property type="entry name" value="Nuo51_FMN-bd"/>
</dbReference>
<dbReference type="InterPro" id="IPR010208">
    <property type="entry name" value="Ion_transpt_RnfC/RsxC"/>
</dbReference>
<dbReference type="InterPro" id="IPR026902">
    <property type="entry name" value="RnfC_N"/>
</dbReference>
<dbReference type="InterPro" id="IPR017054">
    <property type="entry name" value="PduS"/>
</dbReference>
<accession>A0ABN1ITQ3</accession>
<keyword evidence="10" id="KW-1185">Reference proteome</keyword>
<dbReference type="Gene3D" id="3.10.20.600">
    <property type="match status" value="1"/>
</dbReference>
<keyword evidence="3" id="KW-0479">Metal-binding</keyword>
<dbReference type="SUPFAM" id="SSF46548">
    <property type="entry name" value="alpha-helical ferredoxin"/>
    <property type="match status" value="1"/>
</dbReference>
<protein>
    <submittedName>
        <fullName evidence="9">4Fe-4S dicluster domain-containing protein</fullName>
    </submittedName>
</protein>
<keyword evidence="6" id="KW-0408">Iron</keyword>
<dbReference type="Pfam" id="PF13375">
    <property type="entry name" value="RnfC_N"/>
    <property type="match status" value="1"/>
</dbReference>
<dbReference type="SUPFAM" id="SSF142019">
    <property type="entry name" value="Nqo1 FMN-binding domain-like"/>
    <property type="match status" value="1"/>
</dbReference>
<dbReference type="InterPro" id="IPR017896">
    <property type="entry name" value="4Fe4S_Fe-S-bd"/>
</dbReference>
<proteinExistence type="predicted"/>
<organism evidence="9 10">
    <name type="scientific">Clostridium malenominatum</name>
    <dbReference type="NCBI Taxonomy" id="1539"/>
    <lineage>
        <taxon>Bacteria</taxon>
        <taxon>Bacillati</taxon>
        <taxon>Bacillota</taxon>
        <taxon>Clostridia</taxon>
        <taxon>Eubacteriales</taxon>
        <taxon>Clostridiaceae</taxon>
        <taxon>Clostridium</taxon>
    </lineage>
</organism>
<evidence type="ECO:0000313" key="10">
    <source>
        <dbReference type="Proteomes" id="UP001500339"/>
    </source>
</evidence>
<keyword evidence="1" id="KW-0813">Transport</keyword>
<dbReference type="InterPro" id="IPR019554">
    <property type="entry name" value="Soluble_ligand-bd"/>
</dbReference>
<reference evidence="9 10" key="1">
    <citation type="journal article" date="2019" name="Int. J. Syst. Evol. Microbiol.">
        <title>The Global Catalogue of Microorganisms (GCM) 10K type strain sequencing project: providing services to taxonomists for standard genome sequencing and annotation.</title>
        <authorList>
            <consortium name="The Broad Institute Genomics Platform"/>
            <consortium name="The Broad Institute Genome Sequencing Center for Infectious Disease"/>
            <person name="Wu L."/>
            <person name="Ma J."/>
        </authorList>
    </citation>
    <scope>NUCLEOTIDE SEQUENCE [LARGE SCALE GENOMIC DNA]</scope>
    <source>
        <strain evidence="9 10">JCM 1405</strain>
    </source>
</reference>